<sequence>MNHIVILDGKRYWKDPKGNLVPEPAVKELDKFEDQTVRKLVVLAEEYQQAGIEFKEKIFNEVREFIELSATEYDTVIQGSKGGASLYAFNGEYRIQYSVADHINFNNRLMIAKELIDKCILSWSNGASDEIMALINRAFSVDKAGSINVRNVLSLRSLDIKDEKWLKAMDAINDSIKIIGSSEYIRIYKKDELGKYRQIVLDFSKL</sequence>
<gene>
    <name evidence="1" type="ORF">DC082_03080</name>
</gene>
<evidence type="ECO:0000313" key="2">
    <source>
        <dbReference type="Proteomes" id="UP000244948"/>
    </source>
</evidence>
<dbReference type="AlphaFoldDB" id="A0A2U2AN14"/>
<comment type="caution">
    <text evidence="1">The sequence shown here is derived from an EMBL/GenBank/DDBJ whole genome shotgun (WGS) entry which is preliminary data.</text>
</comment>
<accession>A0A2U2AN14</accession>
<proteinExistence type="predicted"/>
<dbReference type="Pfam" id="PF11363">
    <property type="entry name" value="DUF3164"/>
    <property type="match status" value="1"/>
</dbReference>
<organism evidence="1 2">
    <name type="scientific">Ignatzschineria indica</name>
    <dbReference type="NCBI Taxonomy" id="472583"/>
    <lineage>
        <taxon>Bacteria</taxon>
        <taxon>Pseudomonadati</taxon>
        <taxon>Pseudomonadota</taxon>
        <taxon>Gammaproteobacteria</taxon>
        <taxon>Cardiobacteriales</taxon>
        <taxon>Ignatzschineriaceae</taxon>
        <taxon>Ignatzschineria</taxon>
    </lineage>
</organism>
<dbReference type="RefSeq" id="WP_109235705.1">
    <property type="nucleotide sequence ID" value="NZ_BMXZ01000001.1"/>
</dbReference>
<evidence type="ECO:0000313" key="1">
    <source>
        <dbReference type="EMBL" id="PWD84536.1"/>
    </source>
</evidence>
<keyword evidence="2" id="KW-1185">Reference proteome</keyword>
<dbReference type="EMBL" id="QEWR01000002">
    <property type="protein sequence ID" value="PWD84536.1"/>
    <property type="molecule type" value="Genomic_DNA"/>
</dbReference>
<dbReference type="Proteomes" id="UP000244948">
    <property type="component" value="Unassembled WGS sequence"/>
</dbReference>
<reference evidence="1 2" key="1">
    <citation type="journal article" date="2018" name="Genome Announc.">
        <title>Ignatzschineria cameli sp. nov., isolated from necrotic foot tissue of dromedaries (Camelus dromedarius) and associated maggots (Wohlfahrtia species) in Dubai.</title>
        <authorList>
            <person name="Tsang C.C."/>
            <person name="Tang J.Y."/>
            <person name="Fong J.Y."/>
            <person name="Kinne J."/>
            <person name="Lee H.H."/>
            <person name="Joseph M."/>
            <person name="Jose S."/>
            <person name="Schuster R.K."/>
            <person name="Tang Y."/>
            <person name="Sivakumar S."/>
            <person name="Chen J.H."/>
            <person name="Teng J.L."/>
            <person name="Lau S.K."/>
            <person name="Wernery U."/>
            <person name="Woo P.C."/>
        </authorList>
    </citation>
    <scope>NUCLEOTIDE SEQUENCE [LARGE SCALE GENOMIC DNA]</scope>
    <source>
        <strain evidence="1 2">KCTC 22643</strain>
    </source>
</reference>
<name>A0A2U2AN14_9GAMM</name>
<protein>
    <submittedName>
        <fullName evidence="1">Sulfate transporter</fullName>
    </submittedName>
</protein>
<dbReference type="InterPro" id="IPR021505">
    <property type="entry name" value="Phage_B3_Orf6"/>
</dbReference>